<evidence type="ECO:0000313" key="2">
    <source>
        <dbReference type="EnsemblFungi" id="MAPG_00163T0"/>
    </source>
</evidence>
<dbReference type="AlphaFoldDB" id="A0A0C4DK99"/>
<protein>
    <submittedName>
        <fullName evidence="1 2">Uncharacterized protein</fullName>
    </submittedName>
</protein>
<dbReference type="Proteomes" id="UP000011715">
    <property type="component" value="Unassembled WGS sequence"/>
</dbReference>
<name>A0A0C4DK99_MAGP6</name>
<dbReference type="VEuPathDB" id="FungiDB:MAPG_00163"/>
<reference evidence="1" key="3">
    <citation type="submission" date="2011-03" db="EMBL/GenBank/DDBJ databases">
        <title>Annotation of Magnaporthe poae ATCC 64411.</title>
        <authorList>
            <person name="Ma L.-J."/>
            <person name="Dead R."/>
            <person name="Young S.K."/>
            <person name="Zeng Q."/>
            <person name="Gargeya S."/>
            <person name="Fitzgerald M."/>
            <person name="Haas B."/>
            <person name="Abouelleil A."/>
            <person name="Alvarado L."/>
            <person name="Arachchi H.M."/>
            <person name="Berlin A."/>
            <person name="Brown A."/>
            <person name="Chapman S.B."/>
            <person name="Chen Z."/>
            <person name="Dunbar C."/>
            <person name="Freedman E."/>
            <person name="Gearin G."/>
            <person name="Gellesch M."/>
            <person name="Goldberg J."/>
            <person name="Griggs A."/>
            <person name="Gujja S."/>
            <person name="Heiman D."/>
            <person name="Howarth C."/>
            <person name="Larson L."/>
            <person name="Lui A."/>
            <person name="MacDonald P.J.P."/>
            <person name="Mehta T."/>
            <person name="Montmayeur A."/>
            <person name="Murphy C."/>
            <person name="Neiman D."/>
            <person name="Pearson M."/>
            <person name="Priest M."/>
            <person name="Roberts A."/>
            <person name="Saif S."/>
            <person name="Shea T."/>
            <person name="Shenoy N."/>
            <person name="Sisk P."/>
            <person name="Stolte C."/>
            <person name="Sykes S."/>
            <person name="Yandava C."/>
            <person name="Wortman J."/>
            <person name="Nusbaum C."/>
            <person name="Birren B."/>
        </authorList>
    </citation>
    <scope>NUCLEOTIDE SEQUENCE</scope>
    <source>
        <strain evidence="1">ATCC 64411</strain>
    </source>
</reference>
<sequence length="180" mass="20268">MGGHTLSSESEANAAPTYPPRICDVIHHKLKSDGPESIFPSASQTDAVLISLDNPWLVAFDARLAPWVFTPISGLELGLARSRETQDVERIFTYKESKRIDWLSPRTVAAADIKDFLPTDKESLLRNIWRCFFALLERSSILEVYYLPPKARAVLSGFDPMPLAWSMHNPGGLTWRLWNA</sequence>
<dbReference type="EMBL" id="ADBL01000034">
    <property type="status" value="NOT_ANNOTATED_CDS"/>
    <property type="molecule type" value="Genomic_DNA"/>
</dbReference>
<evidence type="ECO:0000313" key="3">
    <source>
        <dbReference type="Proteomes" id="UP000011715"/>
    </source>
</evidence>
<proteinExistence type="predicted"/>
<reference evidence="2" key="5">
    <citation type="submission" date="2015-06" db="UniProtKB">
        <authorList>
            <consortium name="EnsemblFungi"/>
        </authorList>
    </citation>
    <scope>IDENTIFICATION</scope>
    <source>
        <strain evidence="2">ATCC 64411</strain>
    </source>
</reference>
<gene>
    <name evidence="1" type="ORF">MAPG_00163</name>
</gene>
<organism evidence="2 3">
    <name type="scientific">Magnaporthiopsis poae (strain ATCC 64411 / 73-15)</name>
    <name type="common">Kentucky bluegrass fungus</name>
    <name type="synonym">Magnaporthe poae</name>
    <dbReference type="NCBI Taxonomy" id="644358"/>
    <lineage>
        <taxon>Eukaryota</taxon>
        <taxon>Fungi</taxon>
        <taxon>Dikarya</taxon>
        <taxon>Ascomycota</taxon>
        <taxon>Pezizomycotina</taxon>
        <taxon>Sordariomycetes</taxon>
        <taxon>Sordariomycetidae</taxon>
        <taxon>Magnaporthales</taxon>
        <taxon>Magnaporthaceae</taxon>
        <taxon>Magnaporthiopsis</taxon>
    </lineage>
</organism>
<reference evidence="1" key="2">
    <citation type="submission" date="2010-05" db="EMBL/GenBank/DDBJ databases">
        <title>The Genome Sequence of Magnaporthe poae strain ATCC 64411.</title>
        <authorList>
            <consortium name="The Broad Institute Genome Sequencing Platform"/>
            <consortium name="Broad Institute Genome Sequencing Center for Infectious Disease"/>
            <person name="Ma L.-J."/>
            <person name="Dead R."/>
            <person name="Young S."/>
            <person name="Zeng Q."/>
            <person name="Koehrsen M."/>
            <person name="Alvarado L."/>
            <person name="Berlin A."/>
            <person name="Chapman S.B."/>
            <person name="Chen Z."/>
            <person name="Freedman E."/>
            <person name="Gellesch M."/>
            <person name="Goldberg J."/>
            <person name="Griggs A."/>
            <person name="Gujja S."/>
            <person name="Heilman E.R."/>
            <person name="Heiman D."/>
            <person name="Hepburn T."/>
            <person name="Howarth C."/>
            <person name="Jen D."/>
            <person name="Larson L."/>
            <person name="Mehta T."/>
            <person name="Neiman D."/>
            <person name="Pearson M."/>
            <person name="Roberts A."/>
            <person name="Saif S."/>
            <person name="Shea T."/>
            <person name="Shenoy N."/>
            <person name="Sisk P."/>
            <person name="Stolte C."/>
            <person name="Sykes S."/>
            <person name="Walk T."/>
            <person name="White J."/>
            <person name="Yandava C."/>
            <person name="Haas B."/>
            <person name="Nusbaum C."/>
            <person name="Birren B."/>
        </authorList>
    </citation>
    <scope>NUCLEOTIDE SEQUENCE</scope>
    <source>
        <strain evidence="1">ATCC 64411</strain>
    </source>
</reference>
<dbReference type="EMBL" id="GL876966">
    <property type="protein sequence ID" value="KLU81068.1"/>
    <property type="molecule type" value="Genomic_DNA"/>
</dbReference>
<reference evidence="3" key="1">
    <citation type="submission" date="2010-05" db="EMBL/GenBank/DDBJ databases">
        <title>The genome sequence of Magnaporthe poae strain ATCC 64411.</title>
        <authorList>
            <person name="Ma L.-J."/>
            <person name="Dead R."/>
            <person name="Young S."/>
            <person name="Zeng Q."/>
            <person name="Koehrsen M."/>
            <person name="Alvarado L."/>
            <person name="Berlin A."/>
            <person name="Chapman S.B."/>
            <person name="Chen Z."/>
            <person name="Freedman E."/>
            <person name="Gellesch M."/>
            <person name="Goldberg J."/>
            <person name="Griggs A."/>
            <person name="Gujja S."/>
            <person name="Heilman E.R."/>
            <person name="Heiman D."/>
            <person name="Hepburn T."/>
            <person name="Howarth C."/>
            <person name="Jen D."/>
            <person name="Larson L."/>
            <person name="Mehta T."/>
            <person name="Neiman D."/>
            <person name="Pearson M."/>
            <person name="Roberts A."/>
            <person name="Saif S."/>
            <person name="Shea T."/>
            <person name="Shenoy N."/>
            <person name="Sisk P."/>
            <person name="Stolte C."/>
            <person name="Sykes S."/>
            <person name="Walk T."/>
            <person name="White J."/>
            <person name="Yandava C."/>
            <person name="Haas B."/>
            <person name="Nusbaum C."/>
            <person name="Birren B."/>
        </authorList>
    </citation>
    <scope>NUCLEOTIDE SEQUENCE [LARGE SCALE GENOMIC DNA]</scope>
    <source>
        <strain evidence="3">ATCC 64411 / 73-15</strain>
    </source>
</reference>
<accession>A0A0C4DK99</accession>
<dbReference type="EnsemblFungi" id="MAPG_00163T0">
    <property type="protein sequence ID" value="MAPG_00163T0"/>
    <property type="gene ID" value="MAPG_00163"/>
</dbReference>
<reference evidence="2" key="4">
    <citation type="journal article" date="2015" name="G3 (Bethesda)">
        <title>Genome sequences of three phytopathogenic species of the Magnaporthaceae family of fungi.</title>
        <authorList>
            <person name="Okagaki L.H."/>
            <person name="Nunes C.C."/>
            <person name="Sailsbery J."/>
            <person name="Clay B."/>
            <person name="Brown D."/>
            <person name="John T."/>
            <person name="Oh Y."/>
            <person name="Young N."/>
            <person name="Fitzgerald M."/>
            <person name="Haas B.J."/>
            <person name="Zeng Q."/>
            <person name="Young S."/>
            <person name="Adiconis X."/>
            <person name="Fan L."/>
            <person name="Levin J.Z."/>
            <person name="Mitchell T.K."/>
            <person name="Okubara P.A."/>
            <person name="Farman M.L."/>
            <person name="Kohn L.M."/>
            <person name="Birren B."/>
            <person name="Ma L.-J."/>
            <person name="Dean R.A."/>
        </authorList>
    </citation>
    <scope>NUCLEOTIDE SEQUENCE</scope>
    <source>
        <strain evidence="2">ATCC 64411 / 73-15</strain>
    </source>
</reference>
<keyword evidence="3" id="KW-1185">Reference proteome</keyword>
<evidence type="ECO:0000313" key="1">
    <source>
        <dbReference type="EMBL" id="KLU81068.1"/>
    </source>
</evidence>